<comment type="similarity">
    <text evidence="1">Belongs to the peptidase S33 family. ABHD4/ABHD5 subfamily.</text>
</comment>
<dbReference type="GO" id="GO:0052689">
    <property type="term" value="F:carboxylic ester hydrolase activity"/>
    <property type="evidence" value="ECO:0007669"/>
    <property type="project" value="TreeGrafter"/>
</dbReference>
<dbReference type="InterPro" id="IPR029058">
    <property type="entry name" value="AB_hydrolase_fold"/>
</dbReference>
<dbReference type="Pfam" id="PF00561">
    <property type="entry name" value="Abhydrolase_1"/>
    <property type="match status" value="1"/>
</dbReference>
<dbReference type="RefSeq" id="XP_001470716.1">
    <property type="nucleotide sequence ID" value="XM_001470666.1"/>
</dbReference>
<dbReference type="PANTHER" id="PTHR42886">
    <property type="entry name" value="RE40534P-RELATED"/>
    <property type="match status" value="1"/>
</dbReference>
<name>A4VEU1_TETTS</name>
<dbReference type="GO" id="GO:0006654">
    <property type="term" value="P:phosphatidic acid biosynthetic process"/>
    <property type="evidence" value="ECO:0007669"/>
    <property type="project" value="TreeGrafter"/>
</dbReference>
<dbReference type="EMBL" id="GG662853">
    <property type="protein sequence ID" value="EDK32044.1"/>
    <property type="molecule type" value="Genomic_DNA"/>
</dbReference>
<evidence type="ECO:0000256" key="1">
    <source>
        <dbReference type="ARBA" id="ARBA00038097"/>
    </source>
</evidence>
<keyword evidence="3" id="KW-0378">Hydrolase</keyword>
<evidence type="ECO:0000313" key="4">
    <source>
        <dbReference type="Proteomes" id="UP000009168"/>
    </source>
</evidence>
<evidence type="ECO:0000259" key="2">
    <source>
        <dbReference type="Pfam" id="PF00561"/>
    </source>
</evidence>
<gene>
    <name evidence="3" type="ORF">TTHERM_00059529</name>
</gene>
<organism evidence="3 4">
    <name type="scientific">Tetrahymena thermophila (strain SB210)</name>
    <dbReference type="NCBI Taxonomy" id="312017"/>
    <lineage>
        <taxon>Eukaryota</taxon>
        <taxon>Sar</taxon>
        <taxon>Alveolata</taxon>
        <taxon>Ciliophora</taxon>
        <taxon>Intramacronucleata</taxon>
        <taxon>Oligohymenophorea</taxon>
        <taxon>Hymenostomatida</taxon>
        <taxon>Tetrahymenina</taxon>
        <taxon>Tetrahymenidae</taxon>
        <taxon>Tetrahymena</taxon>
    </lineage>
</organism>
<dbReference type="GO" id="GO:0055088">
    <property type="term" value="P:lipid homeostasis"/>
    <property type="evidence" value="ECO:0007669"/>
    <property type="project" value="TreeGrafter"/>
</dbReference>
<dbReference type="PANTHER" id="PTHR42886:SF29">
    <property type="entry name" value="PUMMELIG, ISOFORM A"/>
    <property type="match status" value="1"/>
</dbReference>
<dbReference type="Proteomes" id="UP000009168">
    <property type="component" value="Unassembled WGS sequence"/>
</dbReference>
<accession>A4VEU1</accession>
<dbReference type="SUPFAM" id="SSF53474">
    <property type="entry name" value="alpha/beta-Hydrolases"/>
    <property type="match status" value="1"/>
</dbReference>
<protein>
    <submittedName>
        <fullName evidence="3">Alpha/beta fold hydrolase</fullName>
    </submittedName>
</protein>
<evidence type="ECO:0000313" key="3">
    <source>
        <dbReference type="EMBL" id="EDK32044.1"/>
    </source>
</evidence>
<sequence length="376" mass="44357">MFSSLFGTKQLTPQEQKIINSQPYKALLTEDERKGYIKATLNETQIYKKCSLQPIIEDVKIRLDGSNQDLFIHTIKYPRKQTQQQSNEIPSILCLHGYGGTSLSYYKLSSLFQDSFDTYTIDFLGMGLSSHHEFHYTTINECIEYFVQSIEKWRIAKGINKLIIVGHSFGGYMGFNYAIRHQQRVVKLFLVSPLGGTKRTQEEVDLWFKKRQEESGYIQSQFFNYFQSAWHEKKTISRFFKMPLVPTYFMLNNYLKKRLQIEENLRSDWYDYMTGLIELPDSSDKAIFYLLRFPRMSAIHSIEEILSYEIKEMKKQFDFHIHFMYGDKDWMCSDGAKRIVEAKLTPSSFIVINDSTHNIVYDQPKQIHSYIMNNIN</sequence>
<feature type="domain" description="AB hydrolase-1" evidence="2">
    <location>
        <begin position="90"/>
        <end position="363"/>
    </location>
</feature>
<dbReference type="KEGG" id="tet:TTHERM_00059529"/>
<dbReference type="GO" id="GO:0042171">
    <property type="term" value="F:lysophosphatidic acid acyltransferase activity"/>
    <property type="evidence" value="ECO:0007669"/>
    <property type="project" value="TreeGrafter"/>
</dbReference>
<dbReference type="InParanoid" id="A4VEU1"/>
<dbReference type="Gene3D" id="3.40.50.1820">
    <property type="entry name" value="alpha/beta hydrolase"/>
    <property type="match status" value="1"/>
</dbReference>
<dbReference type="InterPro" id="IPR000073">
    <property type="entry name" value="AB_hydrolase_1"/>
</dbReference>
<dbReference type="PRINTS" id="PR00111">
    <property type="entry name" value="ABHYDROLASE"/>
</dbReference>
<dbReference type="STRING" id="312017.A4VEU1"/>
<dbReference type="HOGENOM" id="CLU_017361_2_2_1"/>
<dbReference type="eggNOG" id="KOG4409">
    <property type="taxonomic scope" value="Eukaryota"/>
</dbReference>
<dbReference type="GeneID" id="7841871"/>
<reference evidence="4" key="1">
    <citation type="journal article" date="2006" name="PLoS Biol.">
        <title>Macronuclear genome sequence of the ciliate Tetrahymena thermophila, a model eukaryote.</title>
        <authorList>
            <person name="Eisen J.A."/>
            <person name="Coyne R.S."/>
            <person name="Wu M."/>
            <person name="Wu D."/>
            <person name="Thiagarajan M."/>
            <person name="Wortman J.R."/>
            <person name="Badger J.H."/>
            <person name="Ren Q."/>
            <person name="Amedeo P."/>
            <person name="Jones K.M."/>
            <person name="Tallon L.J."/>
            <person name="Delcher A.L."/>
            <person name="Salzberg S.L."/>
            <person name="Silva J.C."/>
            <person name="Haas B.J."/>
            <person name="Majoros W.H."/>
            <person name="Farzad M."/>
            <person name="Carlton J.M."/>
            <person name="Smith R.K. Jr."/>
            <person name="Garg J."/>
            <person name="Pearlman R.E."/>
            <person name="Karrer K.M."/>
            <person name="Sun L."/>
            <person name="Manning G."/>
            <person name="Elde N.C."/>
            <person name="Turkewitz A.P."/>
            <person name="Asai D.J."/>
            <person name="Wilkes D.E."/>
            <person name="Wang Y."/>
            <person name="Cai H."/>
            <person name="Collins K."/>
            <person name="Stewart B.A."/>
            <person name="Lee S.R."/>
            <person name="Wilamowska K."/>
            <person name="Weinberg Z."/>
            <person name="Ruzzo W.L."/>
            <person name="Wloga D."/>
            <person name="Gaertig J."/>
            <person name="Frankel J."/>
            <person name="Tsao C.-C."/>
            <person name="Gorovsky M.A."/>
            <person name="Keeling P.J."/>
            <person name="Waller R.F."/>
            <person name="Patron N.J."/>
            <person name="Cherry J.M."/>
            <person name="Stover N.A."/>
            <person name="Krieger C.J."/>
            <person name="del Toro C."/>
            <person name="Ryder H.F."/>
            <person name="Williamson S.C."/>
            <person name="Barbeau R.A."/>
            <person name="Hamilton E.P."/>
            <person name="Orias E."/>
        </authorList>
    </citation>
    <scope>NUCLEOTIDE SEQUENCE [LARGE SCALE GENOMIC DNA]</scope>
    <source>
        <strain evidence="4">SB210</strain>
    </source>
</reference>
<dbReference type="AlphaFoldDB" id="A4VEU1"/>
<dbReference type="OrthoDB" id="430332at2759"/>
<keyword evidence="4" id="KW-1185">Reference proteome</keyword>
<proteinExistence type="inferred from homology"/>
<dbReference type="ESTHER" id="tetts-a4veu1">
    <property type="family name" value="CGI-58_ABHD5_ABHD4"/>
</dbReference>